<evidence type="ECO:0000313" key="2">
    <source>
        <dbReference type="WBParaSite" id="nRc.2.0.1.t33663-RA"/>
    </source>
</evidence>
<organism evidence="1 2">
    <name type="scientific">Romanomermis culicivorax</name>
    <name type="common">Nematode worm</name>
    <dbReference type="NCBI Taxonomy" id="13658"/>
    <lineage>
        <taxon>Eukaryota</taxon>
        <taxon>Metazoa</taxon>
        <taxon>Ecdysozoa</taxon>
        <taxon>Nematoda</taxon>
        <taxon>Enoplea</taxon>
        <taxon>Dorylaimia</taxon>
        <taxon>Mermithida</taxon>
        <taxon>Mermithoidea</taxon>
        <taxon>Mermithidae</taxon>
        <taxon>Romanomermis</taxon>
    </lineage>
</organism>
<evidence type="ECO:0000313" key="1">
    <source>
        <dbReference type="Proteomes" id="UP000887565"/>
    </source>
</evidence>
<sequence>MLIKPAVFGFAEETTFERLLVQRLSFEGVCPPMRRHIKILKAMTRNLMRSVEFSKTVASSEPFSNKSNAFNRLGSPTLIFN</sequence>
<keyword evidence="1" id="KW-1185">Reference proteome</keyword>
<dbReference type="Proteomes" id="UP000887565">
    <property type="component" value="Unplaced"/>
</dbReference>
<accession>A0A915K5P7</accession>
<reference evidence="2" key="1">
    <citation type="submission" date="2022-11" db="UniProtKB">
        <authorList>
            <consortium name="WormBaseParasite"/>
        </authorList>
    </citation>
    <scope>IDENTIFICATION</scope>
</reference>
<name>A0A915K5P7_ROMCU</name>
<proteinExistence type="predicted"/>
<protein>
    <submittedName>
        <fullName evidence="2">Uncharacterized protein</fullName>
    </submittedName>
</protein>
<dbReference type="AlphaFoldDB" id="A0A915K5P7"/>
<dbReference type="WBParaSite" id="nRc.2.0.1.t33663-RA">
    <property type="protein sequence ID" value="nRc.2.0.1.t33663-RA"/>
    <property type="gene ID" value="nRc.2.0.1.g33663"/>
</dbReference>